<evidence type="ECO:0000256" key="1">
    <source>
        <dbReference type="SAM" id="MobiDB-lite"/>
    </source>
</evidence>
<evidence type="ECO:0000313" key="2">
    <source>
        <dbReference type="EMBL" id="KAI7808985.1"/>
    </source>
</evidence>
<dbReference type="Proteomes" id="UP001059041">
    <property type="component" value="Linkage Group LG6"/>
</dbReference>
<gene>
    <name evidence="2" type="ORF">IRJ41_024391</name>
</gene>
<proteinExistence type="predicted"/>
<comment type="caution">
    <text evidence="2">The sequence shown here is derived from an EMBL/GenBank/DDBJ whole genome shotgun (WGS) entry which is preliminary data.</text>
</comment>
<keyword evidence="3" id="KW-1185">Reference proteome</keyword>
<dbReference type="EMBL" id="JAFHDT010000006">
    <property type="protein sequence ID" value="KAI7808985.1"/>
    <property type="molecule type" value="Genomic_DNA"/>
</dbReference>
<accession>A0A9W7WVH9</accession>
<feature type="compositionally biased region" description="Gly residues" evidence="1">
    <location>
        <begin position="76"/>
        <end position="90"/>
    </location>
</feature>
<protein>
    <submittedName>
        <fullName evidence="2">Uncharacterized protein</fullName>
    </submittedName>
</protein>
<sequence>TSVKEMQNLSLRIQTKTEDERDCDQRLNSKTQVLKSNACPTFCKFSPGYGCPIAPPTRSPLFPSAPLAKPAEGERGSGVAGKQDGVGEGATGSRNTSGSETCVRNFDFMWVSRFAF</sequence>
<dbReference type="AlphaFoldDB" id="A0A9W7WVH9"/>
<feature type="region of interest" description="Disordered" evidence="1">
    <location>
        <begin position="62"/>
        <end position="98"/>
    </location>
</feature>
<feature type="non-terminal residue" evidence="2">
    <location>
        <position position="116"/>
    </location>
</feature>
<name>A0A9W7WVH9_TRIRA</name>
<evidence type="ECO:0000313" key="3">
    <source>
        <dbReference type="Proteomes" id="UP001059041"/>
    </source>
</evidence>
<reference evidence="2" key="1">
    <citation type="submission" date="2021-02" db="EMBL/GenBank/DDBJ databases">
        <title>Comparative genomics reveals that relaxation of natural selection precedes convergent phenotypic evolution of cavefish.</title>
        <authorList>
            <person name="Peng Z."/>
        </authorList>
    </citation>
    <scope>NUCLEOTIDE SEQUENCE</scope>
    <source>
        <tissue evidence="2">Muscle</tissue>
    </source>
</reference>
<organism evidence="2 3">
    <name type="scientific">Triplophysa rosa</name>
    <name type="common">Cave loach</name>
    <dbReference type="NCBI Taxonomy" id="992332"/>
    <lineage>
        <taxon>Eukaryota</taxon>
        <taxon>Metazoa</taxon>
        <taxon>Chordata</taxon>
        <taxon>Craniata</taxon>
        <taxon>Vertebrata</taxon>
        <taxon>Euteleostomi</taxon>
        <taxon>Actinopterygii</taxon>
        <taxon>Neopterygii</taxon>
        <taxon>Teleostei</taxon>
        <taxon>Ostariophysi</taxon>
        <taxon>Cypriniformes</taxon>
        <taxon>Nemacheilidae</taxon>
        <taxon>Triplophysa</taxon>
    </lineage>
</organism>